<feature type="transmembrane region" description="Helical" evidence="1">
    <location>
        <begin position="34"/>
        <end position="52"/>
    </location>
</feature>
<accession>A0ABQ6B360</accession>
<sequence>MIWLKNQGVYGRIDPIRAFGLVGFVRSLTGDDTAALTLCVVLDLVAAVAVLMRPRPVRASG</sequence>
<dbReference type="Proteomes" id="UP001156905">
    <property type="component" value="Unassembled WGS sequence"/>
</dbReference>
<dbReference type="EMBL" id="BSOW01000010">
    <property type="protein sequence ID" value="GLR86507.1"/>
    <property type="molecule type" value="Genomic_DNA"/>
</dbReference>
<comment type="caution">
    <text evidence="2">The sequence shown here is derived from an EMBL/GenBank/DDBJ whole genome shotgun (WGS) entry which is preliminary data.</text>
</comment>
<evidence type="ECO:0000313" key="2">
    <source>
        <dbReference type="EMBL" id="GLR86507.1"/>
    </source>
</evidence>
<name>A0ABQ6B360_9BRAD</name>
<keyword evidence="3" id="KW-1185">Reference proteome</keyword>
<keyword evidence="1" id="KW-1133">Transmembrane helix</keyword>
<protein>
    <submittedName>
        <fullName evidence="2">Uncharacterized protein</fullName>
    </submittedName>
</protein>
<organism evidence="2 3">
    <name type="scientific">Bradyrhizobium iriomotense</name>
    <dbReference type="NCBI Taxonomy" id="441950"/>
    <lineage>
        <taxon>Bacteria</taxon>
        <taxon>Pseudomonadati</taxon>
        <taxon>Pseudomonadota</taxon>
        <taxon>Alphaproteobacteria</taxon>
        <taxon>Hyphomicrobiales</taxon>
        <taxon>Nitrobacteraceae</taxon>
        <taxon>Bradyrhizobium</taxon>
    </lineage>
</organism>
<dbReference type="RefSeq" id="WP_284267147.1">
    <property type="nucleotide sequence ID" value="NZ_BSOW01000010.1"/>
</dbReference>
<gene>
    <name evidence="2" type="ORF">GCM10007857_32180</name>
</gene>
<keyword evidence="1" id="KW-0812">Transmembrane</keyword>
<proteinExistence type="predicted"/>
<reference evidence="3" key="1">
    <citation type="journal article" date="2019" name="Int. J. Syst. Evol. Microbiol.">
        <title>The Global Catalogue of Microorganisms (GCM) 10K type strain sequencing project: providing services to taxonomists for standard genome sequencing and annotation.</title>
        <authorList>
            <consortium name="The Broad Institute Genomics Platform"/>
            <consortium name="The Broad Institute Genome Sequencing Center for Infectious Disease"/>
            <person name="Wu L."/>
            <person name="Ma J."/>
        </authorList>
    </citation>
    <scope>NUCLEOTIDE SEQUENCE [LARGE SCALE GENOMIC DNA]</scope>
    <source>
        <strain evidence="3">NBRC 102520</strain>
    </source>
</reference>
<evidence type="ECO:0000256" key="1">
    <source>
        <dbReference type="SAM" id="Phobius"/>
    </source>
</evidence>
<keyword evidence="1" id="KW-0472">Membrane</keyword>
<evidence type="ECO:0000313" key="3">
    <source>
        <dbReference type="Proteomes" id="UP001156905"/>
    </source>
</evidence>